<dbReference type="PANTHER" id="PTHR35889:SF3">
    <property type="entry name" value="F-BOX DOMAIN-CONTAINING PROTEIN"/>
    <property type="match status" value="1"/>
</dbReference>
<feature type="domain" description="DUF1549" evidence="3">
    <location>
        <begin position="188"/>
        <end position="404"/>
    </location>
</feature>
<evidence type="ECO:0000256" key="2">
    <source>
        <dbReference type="SAM" id="SignalP"/>
    </source>
</evidence>
<evidence type="ECO:0000256" key="1">
    <source>
        <dbReference type="SAM" id="MobiDB-lite"/>
    </source>
</evidence>
<evidence type="ECO:0000313" key="6">
    <source>
        <dbReference type="EMBL" id="RBP48266.1"/>
    </source>
</evidence>
<dbReference type="Pfam" id="PF07635">
    <property type="entry name" value="PSCyt1"/>
    <property type="match status" value="1"/>
</dbReference>
<evidence type="ECO:0000259" key="3">
    <source>
        <dbReference type="Pfam" id="PF07583"/>
    </source>
</evidence>
<keyword evidence="6" id="KW-0430">Lectin</keyword>
<feature type="domain" description="DUF1553" evidence="4">
    <location>
        <begin position="734"/>
        <end position="968"/>
    </location>
</feature>
<gene>
    <name evidence="6" type="ORF">DES53_1011068</name>
</gene>
<keyword evidence="7" id="KW-1185">Reference proteome</keyword>
<sequence length="1300" mass="143112">MRITHRSLALSRVLALALALVFVGFAPAASTPATVAAKPTPAQVEFFESKIRPVLVGECYDCHGAKKDKGGLRLDSRDAMLAGGDSGPLFVPGAPEKSLLIQSLMHTTPETELHMPKDGAKLEEGRIADFKKWIADGAPDPRDKPEPVMSPEQSWEQALATRKQWWSFLPVKATEPPAVKDAAWSQHPVDRFLLAKQEAQGLQPVKAADAATLIRRVSYVLTGLPPTPEEIETFKTAFAKNADAALSELIDRLMASPRYGEAWARHWMDWVRYAESHGSEGDAAIPFAWRYRDYLIRAFNSDVPYPQMVREAIAGDMLKSPRVDAVNGINESALGIGQLRMVLHGFSPTDSLDELVTFTDNQVDTVTKAFLGLTVSCARCHNHKFDAISQADFYSLYGIFTSTRPALIDVNLPEVGKVQREELTKLKGEIKKVVAEAWLAAAKDLPTIPEKPVPPMSEGVIEHWDLRKEKWYTDGHGVQQGPTKAGEFSIATEGERIIAGVHPSGVFSDLLSTKVRGVLMSPRLKNPGGKLWMRSAGGGMARARYVVQNYPRTGTIHKAKDFKDEPGDARLAWRELDLEYWKGDDIFIQCTTVADQPAEAKLDARSWFGITDVIITKGEPPPAVSIHGNPAEAVQAWQSGKMTDAQAELLDSLIAEGKLPNDAKKIPAAAALLARYREVEAALPLPTRAPGVLEAEGHDAPMFAQGDHKRPGPPVPRRFLDGINPTPYHTAKSGRLELAESIVDPANPLTSRVVVNRLWQTVFGNGLVATPDNFGRLGEPPSHPELLDYLASRFDSEKGSIKSMLKFLLNSKAFQLDSEAAPAAAQKDPQNKLLTHFTVRRLEAESIRDSILALSGKMEEKMYGESESGGSYRRSVYVKVVRNSLDDFLTAFDAPVPSASRGKRDSTNVPAQSLALLNDRKVINWSGYWGARSYKNKDLATDEARVQRMFQEAFGRAATETEVAQNIAFLGASSKVGEQQQAELARLEKTQDELRSRIESVLSPVRNKLTEDKRKSQGAPPDLAGVPEPLAEWDFEDGPNDLKGKLPLTLEGGARIEHGMLILDGGKALARSAPIKQRMRGKTLEAWVLLDELEQRGGGVMTLQDLKGNVFDSIVFAEHEAGCWVAGSDFGRRTKPSGGDVERDAAQRAVHVAISWDANARVNVYRDGQLYGRGYKADDVAVFEPNAAEVLLGCRHGAPGGNRMLRGKILRARLYDRPLRPDDIEMTRKIEQTVVTERDVMDALTEANRANVRQWQDESEALHKKLIVLREQVAKASGPEQAWQSLALALVNLKEFIYLK</sequence>
<feature type="domain" description="Cytochrome C Planctomycete-type" evidence="5">
    <location>
        <begin position="59"/>
        <end position="118"/>
    </location>
</feature>
<evidence type="ECO:0000313" key="7">
    <source>
        <dbReference type="Proteomes" id="UP000253426"/>
    </source>
</evidence>
<dbReference type="GO" id="GO:0030246">
    <property type="term" value="F:carbohydrate binding"/>
    <property type="evidence" value="ECO:0007669"/>
    <property type="project" value="UniProtKB-KW"/>
</dbReference>
<comment type="caution">
    <text evidence="6">The sequence shown here is derived from an EMBL/GenBank/DDBJ whole genome shotgun (WGS) entry which is preliminary data.</text>
</comment>
<dbReference type="Pfam" id="PF13385">
    <property type="entry name" value="Laminin_G_3"/>
    <property type="match status" value="1"/>
</dbReference>
<dbReference type="Proteomes" id="UP000253426">
    <property type="component" value="Unassembled WGS sequence"/>
</dbReference>
<dbReference type="Pfam" id="PF07587">
    <property type="entry name" value="PSD1"/>
    <property type="match status" value="1"/>
</dbReference>
<dbReference type="InterPro" id="IPR011444">
    <property type="entry name" value="DUF1549"/>
</dbReference>
<accession>A0A366HVH3</accession>
<evidence type="ECO:0000259" key="5">
    <source>
        <dbReference type="Pfam" id="PF07635"/>
    </source>
</evidence>
<proteinExistence type="predicted"/>
<feature type="region of interest" description="Disordered" evidence="1">
    <location>
        <begin position="1008"/>
        <end position="1029"/>
    </location>
</feature>
<reference evidence="6 7" key="1">
    <citation type="submission" date="2018-06" db="EMBL/GenBank/DDBJ databases">
        <title>Genomic Encyclopedia of Type Strains, Phase IV (KMG-IV): sequencing the most valuable type-strain genomes for metagenomic binning, comparative biology and taxonomic classification.</title>
        <authorList>
            <person name="Goeker M."/>
        </authorList>
    </citation>
    <scope>NUCLEOTIDE SEQUENCE [LARGE SCALE GENOMIC DNA]</scope>
    <source>
        <strain evidence="6 7">DSM 25532</strain>
    </source>
</reference>
<feature type="chain" id="PRO_5017043018" evidence="2">
    <location>
        <begin position="29"/>
        <end position="1300"/>
    </location>
</feature>
<evidence type="ECO:0000259" key="4">
    <source>
        <dbReference type="Pfam" id="PF07587"/>
    </source>
</evidence>
<dbReference type="Gene3D" id="2.60.120.200">
    <property type="match status" value="1"/>
</dbReference>
<dbReference type="InterPro" id="IPR022655">
    <property type="entry name" value="DUF1553"/>
</dbReference>
<dbReference type="Pfam" id="PF07583">
    <property type="entry name" value="PSCyt2"/>
    <property type="match status" value="1"/>
</dbReference>
<dbReference type="PANTHER" id="PTHR35889">
    <property type="entry name" value="CYCLOINULO-OLIGOSACCHARIDE FRUCTANOTRANSFERASE-RELATED"/>
    <property type="match status" value="1"/>
</dbReference>
<keyword evidence="2" id="KW-0732">Signal</keyword>
<dbReference type="InterPro" id="IPR011429">
    <property type="entry name" value="Cyt_c_Planctomycete-type"/>
</dbReference>
<name>A0A366HVH3_9BACT</name>
<feature type="signal peptide" evidence="2">
    <location>
        <begin position="1"/>
        <end position="28"/>
    </location>
</feature>
<dbReference type="EMBL" id="QNRR01000001">
    <property type="protein sequence ID" value="RBP48266.1"/>
    <property type="molecule type" value="Genomic_DNA"/>
</dbReference>
<dbReference type="InterPro" id="IPR013320">
    <property type="entry name" value="ConA-like_dom_sf"/>
</dbReference>
<dbReference type="SUPFAM" id="SSF49899">
    <property type="entry name" value="Concanavalin A-like lectins/glucanases"/>
    <property type="match status" value="1"/>
</dbReference>
<protein>
    <submittedName>
        <fullName evidence="6">Concanavalin A-like lectin/glucanase superfamily protein</fullName>
    </submittedName>
</protein>
<organism evidence="6 7">
    <name type="scientific">Roseimicrobium gellanilyticum</name>
    <dbReference type="NCBI Taxonomy" id="748857"/>
    <lineage>
        <taxon>Bacteria</taxon>
        <taxon>Pseudomonadati</taxon>
        <taxon>Verrucomicrobiota</taxon>
        <taxon>Verrucomicrobiia</taxon>
        <taxon>Verrucomicrobiales</taxon>
        <taxon>Verrucomicrobiaceae</taxon>
        <taxon>Roseimicrobium</taxon>
    </lineage>
</organism>
<dbReference type="RefSeq" id="WP_170156873.1">
    <property type="nucleotide sequence ID" value="NZ_QNRR01000001.1"/>
</dbReference>